<comment type="subcellular location">
    <subcellularLocation>
        <location evidence="7">Cell membrane</location>
        <topology evidence="7">Multi-pass membrane protein</topology>
    </subcellularLocation>
</comment>
<dbReference type="Proteomes" id="UP000590542">
    <property type="component" value="Unassembled WGS sequence"/>
</dbReference>
<evidence type="ECO:0000256" key="6">
    <source>
        <dbReference type="ARBA" id="ARBA00023136"/>
    </source>
</evidence>
<dbReference type="EMBL" id="JAAZNV010000009">
    <property type="protein sequence ID" value="NMB91791.1"/>
    <property type="molecule type" value="Genomic_DNA"/>
</dbReference>
<feature type="transmembrane region" description="Helical" evidence="7">
    <location>
        <begin position="189"/>
        <end position="210"/>
    </location>
</feature>
<dbReference type="GO" id="GO:0042158">
    <property type="term" value="P:lipoprotein biosynthetic process"/>
    <property type="evidence" value="ECO:0007669"/>
    <property type="project" value="UniProtKB-UniRule"/>
</dbReference>
<keyword evidence="6 7" id="KW-0472">Membrane</keyword>
<evidence type="ECO:0000256" key="4">
    <source>
        <dbReference type="ARBA" id="ARBA00022692"/>
    </source>
</evidence>
<evidence type="ECO:0000256" key="7">
    <source>
        <dbReference type="HAMAP-Rule" id="MF_01147"/>
    </source>
</evidence>
<comment type="catalytic activity">
    <reaction evidence="7">
        <text>L-cysteinyl-[prolipoprotein] + a 1,2-diacyl-sn-glycero-3-phospho-(1'-sn-glycerol) = an S-1,2-diacyl-sn-glyceryl-L-cysteinyl-[prolipoprotein] + sn-glycerol 1-phosphate + H(+)</text>
        <dbReference type="Rhea" id="RHEA:56712"/>
        <dbReference type="Rhea" id="RHEA-COMP:14679"/>
        <dbReference type="Rhea" id="RHEA-COMP:14680"/>
        <dbReference type="ChEBI" id="CHEBI:15378"/>
        <dbReference type="ChEBI" id="CHEBI:29950"/>
        <dbReference type="ChEBI" id="CHEBI:57685"/>
        <dbReference type="ChEBI" id="CHEBI:64716"/>
        <dbReference type="ChEBI" id="CHEBI:140658"/>
        <dbReference type="EC" id="2.5.1.145"/>
    </reaction>
</comment>
<comment type="caution">
    <text evidence="8">The sequence shown here is derived from an EMBL/GenBank/DDBJ whole genome shotgun (WGS) entry which is preliminary data.</text>
</comment>
<feature type="transmembrane region" description="Helical" evidence="7">
    <location>
        <begin position="75"/>
        <end position="98"/>
    </location>
</feature>
<keyword evidence="8" id="KW-0449">Lipoprotein</keyword>
<evidence type="ECO:0000256" key="1">
    <source>
        <dbReference type="ARBA" id="ARBA00007150"/>
    </source>
</evidence>
<comment type="similarity">
    <text evidence="1 7">Belongs to the Lgt family.</text>
</comment>
<keyword evidence="3 7" id="KW-0808">Transferase</keyword>
<protein>
    <recommendedName>
        <fullName evidence="7">Phosphatidylglycerol--prolipoprotein diacylglyceryl transferase</fullName>
        <ecNumber evidence="7">2.5.1.145</ecNumber>
    </recommendedName>
</protein>
<gene>
    <name evidence="7 8" type="primary">lgt</name>
    <name evidence="8" type="ORF">GYA37_03000</name>
</gene>
<feature type="transmembrane region" description="Helical" evidence="7">
    <location>
        <begin position="222"/>
        <end position="240"/>
    </location>
</feature>
<evidence type="ECO:0000313" key="9">
    <source>
        <dbReference type="Proteomes" id="UP000590542"/>
    </source>
</evidence>
<feature type="binding site" evidence="7">
    <location>
        <position position="124"/>
    </location>
    <ligand>
        <name>a 1,2-diacyl-sn-glycero-3-phospho-(1'-sn-glycerol)</name>
        <dbReference type="ChEBI" id="CHEBI:64716"/>
    </ligand>
</feature>
<reference evidence="8 9" key="1">
    <citation type="journal article" date="2020" name="Biotechnol. Biofuels">
        <title>New insights from the biogas microbiome by comprehensive genome-resolved metagenomics of nearly 1600 species originating from multiple anaerobic digesters.</title>
        <authorList>
            <person name="Campanaro S."/>
            <person name="Treu L."/>
            <person name="Rodriguez-R L.M."/>
            <person name="Kovalovszki A."/>
            <person name="Ziels R.M."/>
            <person name="Maus I."/>
            <person name="Zhu X."/>
            <person name="Kougias P.G."/>
            <person name="Basile A."/>
            <person name="Luo G."/>
            <person name="Schluter A."/>
            <person name="Konstantinidis K.T."/>
            <person name="Angelidaki I."/>
        </authorList>
    </citation>
    <scope>NUCLEOTIDE SEQUENCE [LARGE SCALE GENOMIC DNA]</scope>
    <source>
        <strain evidence="8">AS27yjCOA_202</strain>
    </source>
</reference>
<dbReference type="EC" id="2.5.1.145" evidence="7"/>
<dbReference type="PANTHER" id="PTHR30589">
    <property type="entry name" value="PROLIPOPROTEIN DIACYLGLYCERYL TRANSFERASE"/>
    <property type="match status" value="1"/>
</dbReference>
<comment type="function">
    <text evidence="7">Catalyzes the transfer of the diacylglyceryl group from phosphatidylglycerol to the sulfhydryl group of the N-terminal cysteine of a prolipoprotein, the first step in the formation of mature lipoproteins.</text>
</comment>
<dbReference type="GO" id="GO:0005886">
    <property type="term" value="C:plasma membrane"/>
    <property type="evidence" value="ECO:0007669"/>
    <property type="project" value="UniProtKB-SubCell"/>
</dbReference>
<dbReference type="NCBIfam" id="TIGR00544">
    <property type="entry name" value="lgt"/>
    <property type="match status" value="1"/>
</dbReference>
<dbReference type="HAMAP" id="MF_01147">
    <property type="entry name" value="Lgt"/>
    <property type="match status" value="1"/>
</dbReference>
<sequence length="256" mass="29344">MIKPYGILISFSILLCISIAKTLLKNETSAKYKGNEDTLWGLSFWTIIGGVAGARVYHVLSMLPYYTQNPIQVLAIWHGGLGIWGAIAGGIISAVVYLRKNKESTLYWLDLMSVVFPLGQAIGRWGNYFNSEILGTPTTLPWGLYVPIYNRPREYASFTKFHPLFLYESILSIILFFLLYTLYRKYRHIIPLGVFLFIYLGCYSTIRFFLEYLRVYSWKIDSLNVSQCVSILVLSLSIIFTKHLSTKIKQEGENTK</sequence>
<dbReference type="AlphaFoldDB" id="A0A7X9HST6"/>
<feature type="transmembrane region" description="Helical" evidence="7">
    <location>
        <begin position="44"/>
        <end position="63"/>
    </location>
</feature>
<keyword evidence="5 7" id="KW-1133">Transmembrane helix</keyword>
<keyword evidence="4 7" id="KW-0812">Transmembrane</keyword>
<comment type="pathway">
    <text evidence="7">Protein modification; lipoprotein biosynthesis (diacylglyceryl transfer).</text>
</comment>
<evidence type="ECO:0000313" key="8">
    <source>
        <dbReference type="EMBL" id="NMB91791.1"/>
    </source>
</evidence>
<evidence type="ECO:0000256" key="2">
    <source>
        <dbReference type="ARBA" id="ARBA00022475"/>
    </source>
</evidence>
<feature type="transmembrane region" description="Helical" evidence="7">
    <location>
        <begin position="164"/>
        <end position="182"/>
    </location>
</feature>
<proteinExistence type="inferred from homology"/>
<dbReference type="UniPathway" id="UPA00664"/>
<dbReference type="PROSITE" id="PS01311">
    <property type="entry name" value="LGT"/>
    <property type="match status" value="1"/>
</dbReference>
<organism evidence="8 9">
    <name type="scientific">candidate division WWE3 bacterium</name>
    <dbReference type="NCBI Taxonomy" id="2053526"/>
    <lineage>
        <taxon>Bacteria</taxon>
        <taxon>Katanobacteria</taxon>
    </lineage>
</organism>
<dbReference type="GO" id="GO:0008961">
    <property type="term" value="F:phosphatidylglycerol-prolipoprotein diacylglyceryl transferase activity"/>
    <property type="evidence" value="ECO:0007669"/>
    <property type="project" value="UniProtKB-UniRule"/>
</dbReference>
<name>A0A7X9HST6_UNCKA</name>
<accession>A0A7X9HST6</accession>
<dbReference type="PANTHER" id="PTHR30589:SF0">
    <property type="entry name" value="PHOSPHATIDYLGLYCEROL--PROLIPOPROTEIN DIACYLGLYCERYL TRANSFERASE"/>
    <property type="match status" value="1"/>
</dbReference>
<dbReference type="Pfam" id="PF01790">
    <property type="entry name" value="LGT"/>
    <property type="match status" value="1"/>
</dbReference>
<evidence type="ECO:0000256" key="5">
    <source>
        <dbReference type="ARBA" id="ARBA00022989"/>
    </source>
</evidence>
<dbReference type="InterPro" id="IPR001640">
    <property type="entry name" value="Lgt"/>
</dbReference>
<keyword evidence="2 7" id="KW-1003">Cell membrane</keyword>
<evidence type="ECO:0000256" key="3">
    <source>
        <dbReference type="ARBA" id="ARBA00022679"/>
    </source>
</evidence>
<feature type="transmembrane region" description="Helical" evidence="7">
    <location>
        <begin position="6"/>
        <end position="24"/>
    </location>
</feature>